<dbReference type="Proteomes" id="UP001302367">
    <property type="component" value="Chromosome 3"/>
</dbReference>
<keyword evidence="3" id="KW-1185">Reference proteome</keyword>
<dbReference type="EMBL" id="CP134186">
    <property type="protein sequence ID" value="WPB00886.1"/>
    <property type="molecule type" value="Genomic_DNA"/>
</dbReference>
<protein>
    <submittedName>
        <fullName evidence="2">Uncharacterized protein</fullName>
    </submittedName>
</protein>
<gene>
    <name evidence="2" type="ORF">RHO25_005506</name>
</gene>
<reference evidence="2 3" key="1">
    <citation type="submission" date="2023-09" db="EMBL/GenBank/DDBJ databases">
        <title>Complete-Gapless Cercospora beticola genome.</title>
        <authorList>
            <person name="Wyatt N.A."/>
            <person name="Spanner R.E."/>
            <person name="Bolton M.D."/>
        </authorList>
    </citation>
    <scope>NUCLEOTIDE SEQUENCE [LARGE SCALE GENOMIC DNA]</scope>
    <source>
        <strain evidence="2">Cb09-40</strain>
    </source>
</reference>
<organism evidence="2 3">
    <name type="scientific">Cercospora beticola</name>
    <name type="common">Sugarbeet leaf spot fungus</name>
    <dbReference type="NCBI Taxonomy" id="122368"/>
    <lineage>
        <taxon>Eukaryota</taxon>
        <taxon>Fungi</taxon>
        <taxon>Dikarya</taxon>
        <taxon>Ascomycota</taxon>
        <taxon>Pezizomycotina</taxon>
        <taxon>Dothideomycetes</taxon>
        <taxon>Dothideomycetidae</taxon>
        <taxon>Mycosphaerellales</taxon>
        <taxon>Mycosphaerellaceae</taxon>
        <taxon>Cercospora</taxon>
    </lineage>
</organism>
<dbReference type="RefSeq" id="XP_065458726.1">
    <property type="nucleotide sequence ID" value="XM_065602654.1"/>
</dbReference>
<evidence type="ECO:0000313" key="2">
    <source>
        <dbReference type="EMBL" id="WPB00886.1"/>
    </source>
</evidence>
<dbReference type="GeneID" id="90644147"/>
<name>A0ABZ0NMW2_CERBT</name>
<sequence length="65" mass="7126">MSLGIIRVPENYRSILANAVEGLQGQYQKPASPGNADTSVQRHPFAQPLSTSLNTPYHLRRPSPP</sequence>
<feature type="region of interest" description="Disordered" evidence="1">
    <location>
        <begin position="26"/>
        <end position="65"/>
    </location>
</feature>
<evidence type="ECO:0000313" key="3">
    <source>
        <dbReference type="Proteomes" id="UP001302367"/>
    </source>
</evidence>
<evidence type="ECO:0000256" key="1">
    <source>
        <dbReference type="SAM" id="MobiDB-lite"/>
    </source>
</evidence>
<accession>A0ABZ0NMW2</accession>
<feature type="compositionally biased region" description="Polar residues" evidence="1">
    <location>
        <begin position="26"/>
        <end position="41"/>
    </location>
</feature>
<proteinExistence type="predicted"/>